<comment type="caution">
    <text evidence="2">The sequence shown here is derived from an EMBL/GenBank/DDBJ whole genome shotgun (WGS) entry which is preliminary data.</text>
</comment>
<feature type="compositionally biased region" description="Polar residues" evidence="1">
    <location>
        <begin position="1"/>
        <end position="14"/>
    </location>
</feature>
<feature type="compositionally biased region" description="Basic and acidic residues" evidence="1">
    <location>
        <begin position="94"/>
        <end position="103"/>
    </location>
</feature>
<feature type="compositionally biased region" description="Basic and acidic residues" evidence="1">
    <location>
        <begin position="179"/>
        <end position="188"/>
    </location>
</feature>
<keyword evidence="3" id="KW-1185">Reference proteome</keyword>
<reference evidence="2 3" key="1">
    <citation type="submission" date="2022-07" db="EMBL/GenBank/DDBJ databases">
        <title>Genome-wide signatures of adaptation to extreme environments.</title>
        <authorList>
            <person name="Cho C.H."/>
            <person name="Yoon H.S."/>
        </authorList>
    </citation>
    <scope>NUCLEOTIDE SEQUENCE [LARGE SCALE GENOMIC DNA]</scope>
    <source>
        <strain evidence="2 3">108.79 E11</strain>
    </source>
</reference>
<accession>A0AAV9I5E3</accession>
<feature type="region of interest" description="Disordered" evidence="1">
    <location>
        <begin position="1"/>
        <end position="46"/>
    </location>
</feature>
<feature type="region of interest" description="Disordered" evidence="1">
    <location>
        <begin position="155"/>
        <end position="208"/>
    </location>
</feature>
<organism evidence="2 3">
    <name type="scientific">Galdieria yellowstonensis</name>
    <dbReference type="NCBI Taxonomy" id="3028027"/>
    <lineage>
        <taxon>Eukaryota</taxon>
        <taxon>Rhodophyta</taxon>
        <taxon>Bangiophyceae</taxon>
        <taxon>Galdieriales</taxon>
        <taxon>Galdieriaceae</taxon>
        <taxon>Galdieria</taxon>
    </lineage>
</organism>
<dbReference type="EMBL" id="JANCYU010000002">
    <property type="protein sequence ID" value="KAK4522238.1"/>
    <property type="molecule type" value="Genomic_DNA"/>
</dbReference>
<feature type="region of interest" description="Disordered" evidence="1">
    <location>
        <begin position="78"/>
        <end position="103"/>
    </location>
</feature>
<evidence type="ECO:0000313" key="3">
    <source>
        <dbReference type="Proteomes" id="UP001300502"/>
    </source>
</evidence>
<proteinExistence type="predicted"/>
<evidence type="ECO:0000313" key="2">
    <source>
        <dbReference type="EMBL" id="KAK4522238.1"/>
    </source>
</evidence>
<feature type="compositionally biased region" description="Low complexity" evidence="1">
    <location>
        <begin position="83"/>
        <end position="93"/>
    </location>
</feature>
<feature type="region of interest" description="Disordered" evidence="1">
    <location>
        <begin position="376"/>
        <end position="418"/>
    </location>
</feature>
<dbReference type="Proteomes" id="UP001300502">
    <property type="component" value="Unassembled WGS sequence"/>
</dbReference>
<protein>
    <submittedName>
        <fullName evidence="2">Uncharacterized protein</fullName>
    </submittedName>
</protein>
<feature type="compositionally biased region" description="Basic residues" evidence="1">
    <location>
        <begin position="390"/>
        <end position="402"/>
    </location>
</feature>
<gene>
    <name evidence="2" type="ORF">GAYE_HPEPCTG121G0117</name>
</gene>
<feature type="compositionally biased region" description="Acidic residues" evidence="1">
    <location>
        <begin position="408"/>
        <end position="418"/>
    </location>
</feature>
<name>A0AAV9I5E3_9RHOD</name>
<evidence type="ECO:0000256" key="1">
    <source>
        <dbReference type="SAM" id="MobiDB-lite"/>
    </source>
</evidence>
<dbReference type="AlphaFoldDB" id="A0AAV9I5E3"/>
<sequence length="418" mass="47691">MEPATTNTPLSTPTLEKLFSPTPIKTNKDSDHISEQERNQTTNPHPLHVLPLAEALECALKNGLPPQKRILYPSSKRKSLLRTTTTTTTTAAAKPRETAHATTEEAIQATMERIGPRHPRILNLIATRDPMDTITAEQFWNAKVAVEEEEKSGQPSSCFWETRNRHHHHHPTTSPGRRMLQDDPRDTAVDEEEEDATSTRLWKTPMNGGGYSSATTPCTVQVDFDNIPQANEENDDLSFSYDIPSPQNEDEHMYVQHPPPSPPPMHDQQRHPYKIQHVAGMTVGLDSNENSSQPCKRPKTTKNVQNFGRRNAENRQPRELRFLPASREGDGLREVGSGLRRSQRTRFPVLKFWKNETILYERRDSRQFPTIAGILAYPDTPQEEMEELRKKRRRRGKTHSRNTRNSDDTETCSEEESS</sequence>
<feature type="compositionally biased region" description="Basic and acidic residues" evidence="1">
    <location>
        <begin position="26"/>
        <end position="38"/>
    </location>
</feature>